<feature type="region of interest" description="Disordered" evidence="1">
    <location>
        <begin position="356"/>
        <end position="389"/>
    </location>
</feature>
<organism evidence="2 3">
    <name type="scientific">Tanacetum coccineum</name>
    <dbReference type="NCBI Taxonomy" id="301880"/>
    <lineage>
        <taxon>Eukaryota</taxon>
        <taxon>Viridiplantae</taxon>
        <taxon>Streptophyta</taxon>
        <taxon>Embryophyta</taxon>
        <taxon>Tracheophyta</taxon>
        <taxon>Spermatophyta</taxon>
        <taxon>Magnoliopsida</taxon>
        <taxon>eudicotyledons</taxon>
        <taxon>Gunneridae</taxon>
        <taxon>Pentapetalae</taxon>
        <taxon>asterids</taxon>
        <taxon>campanulids</taxon>
        <taxon>Asterales</taxon>
        <taxon>Asteraceae</taxon>
        <taxon>Asteroideae</taxon>
        <taxon>Anthemideae</taxon>
        <taxon>Anthemidinae</taxon>
        <taxon>Tanacetum</taxon>
    </lineage>
</organism>
<evidence type="ECO:0008006" key="4">
    <source>
        <dbReference type="Google" id="ProtNLM"/>
    </source>
</evidence>
<protein>
    <recommendedName>
        <fullName evidence="4">Transposase</fullName>
    </recommendedName>
</protein>
<dbReference type="Proteomes" id="UP001151760">
    <property type="component" value="Unassembled WGS sequence"/>
</dbReference>
<reference evidence="2" key="2">
    <citation type="submission" date="2022-01" db="EMBL/GenBank/DDBJ databases">
        <authorList>
            <person name="Yamashiro T."/>
            <person name="Shiraishi A."/>
            <person name="Satake H."/>
            <person name="Nakayama K."/>
        </authorList>
    </citation>
    <scope>NUCLEOTIDE SEQUENCE</scope>
</reference>
<feature type="compositionally biased region" description="Acidic residues" evidence="1">
    <location>
        <begin position="364"/>
        <end position="383"/>
    </location>
</feature>
<proteinExistence type="predicted"/>
<evidence type="ECO:0000313" key="3">
    <source>
        <dbReference type="Proteomes" id="UP001151760"/>
    </source>
</evidence>
<name>A0ABQ4ZRV8_9ASTR</name>
<keyword evidence="3" id="KW-1185">Reference proteome</keyword>
<evidence type="ECO:0000256" key="1">
    <source>
        <dbReference type="SAM" id="MobiDB-lite"/>
    </source>
</evidence>
<comment type="caution">
    <text evidence="2">The sequence shown here is derived from an EMBL/GenBank/DDBJ whole genome shotgun (WGS) entry which is preliminary data.</text>
</comment>
<feature type="region of interest" description="Disordered" evidence="1">
    <location>
        <begin position="51"/>
        <end position="93"/>
    </location>
</feature>
<accession>A0ABQ4ZRV8</accession>
<evidence type="ECO:0000313" key="2">
    <source>
        <dbReference type="EMBL" id="GJS93019.1"/>
    </source>
</evidence>
<reference evidence="2" key="1">
    <citation type="journal article" date="2022" name="Int. J. Mol. Sci.">
        <title>Draft Genome of Tanacetum Coccineum: Genomic Comparison of Closely Related Tanacetum-Family Plants.</title>
        <authorList>
            <person name="Yamashiro T."/>
            <person name="Shiraishi A."/>
            <person name="Nakayama K."/>
            <person name="Satake H."/>
        </authorList>
    </citation>
    <scope>NUCLEOTIDE SEQUENCE</scope>
</reference>
<dbReference type="EMBL" id="BQNB010011624">
    <property type="protein sequence ID" value="GJS93019.1"/>
    <property type="molecule type" value="Genomic_DNA"/>
</dbReference>
<sequence>MNVDAPPDIIDVDEDDDFIDDEDVVPHDLADSDDVFLANDDDDDDVAIVYSNVARGHGGDSGGDDRPPPRPICTGCRGEAENPTGEAGKPGPQKIRFKFNDKGTLLPLGDHATQWSNLISEIIREFPIYYPCWHKIKPKKKAGVLGTLKQQFDLTPHIQSNLWPTIQKGIEQHLAKASDPDILRTSSKLIGISRLTIGLILRTLSEPFKMLKTGQRAKSSDDKDPGHLLSSEISRWESSEGLVSTSPSFQDYFVTNTIDGVILCAGERVEFNVGDADAQGSRRQYADGVLAGQGFSWTSSLSKSLDARTPATMLMSLKDENKKLRKEVNILITVVKSDDRMSQLLMQLYSQHEVGGGSGCGGGVDDESGADEDAGWDEDADGDEGSRPVYMDIASFARKPVK</sequence>
<gene>
    <name evidence="2" type="ORF">Tco_0799987</name>
</gene>